<reference evidence="1 2" key="1">
    <citation type="journal article" date="2015" name="Int. J. Syst. Evol. Microbiol.">
        <title>Youhaiella tibetensis gen. nov., sp. nov., isolated from subsurface sediment.</title>
        <authorList>
            <person name="Wang Y.X."/>
            <person name="Huang F.Q."/>
            <person name="Nogi Y."/>
            <person name="Pang S.J."/>
            <person name="Wang P.K."/>
            <person name="Lv J."/>
        </authorList>
    </citation>
    <scope>NUCLEOTIDE SEQUENCE [LARGE SCALE GENOMIC DNA]</scope>
    <source>
        <strain evidence="2">fig4</strain>
    </source>
</reference>
<gene>
    <name evidence="1" type="ORF">FNA67_09475</name>
</gene>
<accession>A0A5B9DM68</accession>
<protein>
    <submittedName>
        <fullName evidence="1">Uncharacterized protein</fullName>
    </submittedName>
</protein>
<dbReference type="RefSeq" id="WP_147655863.1">
    <property type="nucleotide sequence ID" value="NZ_BMFM01000001.1"/>
</dbReference>
<name>A0A5B9DM68_9HYPH</name>
<keyword evidence="2" id="KW-1185">Reference proteome</keyword>
<dbReference type="KEGG" id="yti:FNA67_09475"/>
<sequence>MTLSITLTTIKPTINPATGAWEYRPFILTRDDSGFHDHPAPLPTNQDEINRLARQLEELAK</sequence>
<dbReference type="EMBL" id="CP041690">
    <property type="protein sequence ID" value="QEE20390.1"/>
    <property type="molecule type" value="Genomic_DNA"/>
</dbReference>
<evidence type="ECO:0000313" key="1">
    <source>
        <dbReference type="EMBL" id="QEE20390.1"/>
    </source>
</evidence>
<proteinExistence type="predicted"/>
<evidence type="ECO:0000313" key="2">
    <source>
        <dbReference type="Proteomes" id="UP000321062"/>
    </source>
</evidence>
<dbReference type="Proteomes" id="UP000321062">
    <property type="component" value="Chromosome"/>
</dbReference>
<dbReference type="AlphaFoldDB" id="A0A5B9DM68"/>
<organism evidence="1 2">
    <name type="scientific">Paradevosia tibetensis</name>
    <dbReference type="NCBI Taxonomy" id="1447062"/>
    <lineage>
        <taxon>Bacteria</taxon>
        <taxon>Pseudomonadati</taxon>
        <taxon>Pseudomonadota</taxon>
        <taxon>Alphaproteobacteria</taxon>
        <taxon>Hyphomicrobiales</taxon>
        <taxon>Devosiaceae</taxon>
        <taxon>Paradevosia</taxon>
    </lineage>
</organism>